<dbReference type="AlphaFoldDB" id="A0A840L2A8"/>
<gene>
    <name evidence="5" type="ORF">HNP55_000541</name>
</gene>
<organism evidence="5 6">
    <name type="scientific">Roseateles oligotrophus</name>
    <dbReference type="NCBI Taxonomy" id="1769250"/>
    <lineage>
        <taxon>Bacteria</taxon>
        <taxon>Pseudomonadati</taxon>
        <taxon>Pseudomonadota</taxon>
        <taxon>Betaproteobacteria</taxon>
        <taxon>Burkholderiales</taxon>
        <taxon>Sphaerotilaceae</taxon>
        <taxon>Roseateles</taxon>
    </lineage>
</organism>
<feature type="domain" description="CBS" evidence="4">
    <location>
        <begin position="220"/>
        <end position="279"/>
    </location>
</feature>
<accession>A0A840L2A8</accession>
<dbReference type="SUPFAM" id="SSF51206">
    <property type="entry name" value="cAMP-binding domain-like"/>
    <property type="match status" value="1"/>
</dbReference>
<dbReference type="RefSeq" id="WP_184295916.1">
    <property type="nucleotide sequence ID" value="NZ_JACHLP010000001.1"/>
</dbReference>
<reference evidence="5 6" key="1">
    <citation type="submission" date="2020-08" db="EMBL/GenBank/DDBJ databases">
        <title>Functional genomics of gut bacteria from endangered species of beetles.</title>
        <authorList>
            <person name="Carlos-Shanley C."/>
        </authorList>
    </citation>
    <scope>NUCLEOTIDE SEQUENCE [LARGE SCALE GENOMIC DNA]</scope>
    <source>
        <strain evidence="5 6">S00239</strain>
    </source>
</reference>
<protein>
    <submittedName>
        <fullName evidence="5">CBS domain-containing protein</fullName>
    </submittedName>
</protein>
<dbReference type="InterPro" id="IPR000644">
    <property type="entry name" value="CBS_dom"/>
</dbReference>
<dbReference type="PROSITE" id="PS50042">
    <property type="entry name" value="CNMP_BINDING_3"/>
    <property type="match status" value="1"/>
</dbReference>
<proteinExistence type="predicted"/>
<dbReference type="InterPro" id="IPR000595">
    <property type="entry name" value="cNMP-bd_dom"/>
</dbReference>
<dbReference type="GO" id="GO:0008773">
    <property type="term" value="F:[protein-PII] uridylyltransferase activity"/>
    <property type="evidence" value="ECO:0007669"/>
    <property type="project" value="InterPro"/>
</dbReference>
<dbReference type="SUPFAM" id="SSF54631">
    <property type="entry name" value="CBS-domain pair"/>
    <property type="match status" value="1"/>
</dbReference>
<dbReference type="PROSITE" id="PS51371">
    <property type="entry name" value="CBS"/>
    <property type="match status" value="1"/>
</dbReference>
<feature type="domain" description="Cyclic nucleotide-binding" evidence="3">
    <location>
        <begin position="11"/>
        <end position="128"/>
    </location>
</feature>
<evidence type="ECO:0000256" key="1">
    <source>
        <dbReference type="ARBA" id="ARBA00023122"/>
    </source>
</evidence>
<dbReference type="SMART" id="SM00100">
    <property type="entry name" value="cNMP"/>
    <property type="match status" value="1"/>
</dbReference>
<dbReference type="EMBL" id="JACHLP010000001">
    <property type="protein sequence ID" value="MBB4842046.1"/>
    <property type="molecule type" value="Genomic_DNA"/>
</dbReference>
<sequence length="614" mass="67056">MPYAFNFNSSPFDCLSLDERQRVRDGLDIAYFRPGEVLLAPGAAPEYLFILIKGFVQQFEGEGGEEHIATYGPEDSFDGRALVAGKASGRFVAAQEVLAYQLARSTVTELIASNATFSALLFADLSKKISALAARGSQHELQSLGLAQVGQAGLRAVHRVAADADIVSVVRCFAEQRCDHVLVQDARSTPPRLGLFSSSDLQRAILDGRPLDQLAVGELASEQLVCVSAQDSLFDALIVMTRHKVRRVLVRQGREPEGAILGVLDQLELLSFLSNHSYLITRQIQEAQGLDELQAAARQIDALIALLQRGGTKVGQIARLVQELNAQLFERAWQLIAPADLRANSCLFVMGSEGRGEQLLKTDQDNGLVLREGYAPPAELAQICQRFSQALSDFGYPECPGGIMLSRPAWRHGADEFAQQLRRWLLMPTPDSLMNLAIFIDAHAVAGDAVLLEALRAEVFKQVLDNDAVMARFCSAINAFDQGQGWWNKLLALGEGGGPLLDLKKVGSFPLVHGIRSLALAHRVKAVGTVARIQALAEQGHLPPDLADQLIDSLHFFMGLKLKTGLARLEQGLAPGGIDLEQLSSLDRHLLKEALGVVKRLRTLLFLRFRLDMV</sequence>
<name>A0A840L2A8_9BURK</name>
<comment type="caution">
    <text evidence="5">The sequence shown here is derived from an EMBL/GenBank/DDBJ whole genome shotgun (WGS) entry which is preliminary data.</text>
</comment>
<dbReference type="InterPro" id="IPR005105">
    <property type="entry name" value="GlnD_Uridyltrans_N"/>
</dbReference>
<evidence type="ECO:0000313" key="6">
    <source>
        <dbReference type="Proteomes" id="UP000562027"/>
    </source>
</evidence>
<dbReference type="Gene3D" id="2.60.120.10">
    <property type="entry name" value="Jelly Rolls"/>
    <property type="match status" value="1"/>
</dbReference>
<dbReference type="Pfam" id="PF00027">
    <property type="entry name" value="cNMP_binding"/>
    <property type="match status" value="1"/>
</dbReference>
<evidence type="ECO:0000256" key="2">
    <source>
        <dbReference type="PROSITE-ProRule" id="PRU00703"/>
    </source>
</evidence>
<dbReference type="Gene3D" id="3.10.580.10">
    <property type="entry name" value="CBS-domain"/>
    <property type="match status" value="1"/>
</dbReference>
<dbReference type="CDD" id="cd00038">
    <property type="entry name" value="CAP_ED"/>
    <property type="match status" value="1"/>
</dbReference>
<dbReference type="Proteomes" id="UP000562027">
    <property type="component" value="Unassembled WGS sequence"/>
</dbReference>
<dbReference type="InterPro" id="IPR051257">
    <property type="entry name" value="Diverse_CBS-Domain"/>
</dbReference>
<dbReference type="CDD" id="cd05401">
    <property type="entry name" value="NT_GlnE_GlnD_like"/>
    <property type="match status" value="1"/>
</dbReference>
<evidence type="ECO:0000259" key="4">
    <source>
        <dbReference type="PROSITE" id="PS51371"/>
    </source>
</evidence>
<dbReference type="InterPro" id="IPR018490">
    <property type="entry name" value="cNMP-bd_dom_sf"/>
</dbReference>
<dbReference type="Pfam" id="PF03445">
    <property type="entry name" value="DUF294"/>
    <property type="match status" value="1"/>
</dbReference>
<dbReference type="InterPro" id="IPR014710">
    <property type="entry name" value="RmlC-like_jellyroll"/>
</dbReference>
<keyword evidence="6" id="KW-1185">Reference proteome</keyword>
<dbReference type="InterPro" id="IPR018821">
    <property type="entry name" value="DUF294_put_nucleoTrafse_sb-bd"/>
</dbReference>
<dbReference type="InterPro" id="IPR046342">
    <property type="entry name" value="CBS_dom_sf"/>
</dbReference>
<dbReference type="Pfam" id="PF10335">
    <property type="entry name" value="DUF294_C"/>
    <property type="match status" value="1"/>
</dbReference>
<dbReference type="PANTHER" id="PTHR43080">
    <property type="entry name" value="CBS DOMAIN-CONTAINING PROTEIN CBSX3, MITOCHONDRIAL"/>
    <property type="match status" value="1"/>
</dbReference>
<evidence type="ECO:0000313" key="5">
    <source>
        <dbReference type="EMBL" id="MBB4842046.1"/>
    </source>
</evidence>
<evidence type="ECO:0000259" key="3">
    <source>
        <dbReference type="PROSITE" id="PS50042"/>
    </source>
</evidence>
<keyword evidence="1 2" id="KW-0129">CBS domain</keyword>
<dbReference type="Pfam" id="PF00571">
    <property type="entry name" value="CBS"/>
    <property type="match status" value="1"/>
</dbReference>
<dbReference type="PANTHER" id="PTHR43080:SF2">
    <property type="entry name" value="CBS DOMAIN-CONTAINING PROTEIN"/>
    <property type="match status" value="1"/>
</dbReference>